<dbReference type="AlphaFoldDB" id="A0A2P2Q0T4"/>
<organism evidence="1">
    <name type="scientific">Rhizophora mucronata</name>
    <name type="common">Asiatic mangrove</name>
    <dbReference type="NCBI Taxonomy" id="61149"/>
    <lineage>
        <taxon>Eukaryota</taxon>
        <taxon>Viridiplantae</taxon>
        <taxon>Streptophyta</taxon>
        <taxon>Embryophyta</taxon>
        <taxon>Tracheophyta</taxon>
        <taxon>Spermatophyta</taxon>
        <taxon>Magnoliopsida</taxon>
        <taxon>eudicotyledons</taxon>
        <taxon>Gunneridae</taxon>
        <taxon>Pentapetalae</taxon>
        <taxon>rosids</taxon>
        <taxon>fabids</taxon>
        <taxon>Malpighiales</taxon>
        <taxon>Rhizophoraceae</taxon>
        <taxon>Rhizophora</taxon>
    </lineage>
</organism>
<protein>
    <submittedName>
        <fullName evidence="1">Uncharacterized protein</fullName>
    </submittedName>
</protein>
<dbReference type="EMBL" id="GGEC01080091">
    <property type="protein sequence ID" value="MBX60575.1"/>
    <property type="molecule type" value="Transcribed_RNA"/>
</dbReference>
<accession>A0A2P2Q0T4</accession>
<reference evidence="1" key="1">
    <citation type="submission" date="2018-02" db="EMBL/GenBank/DDBJ databases">
        <title>Rhizophora mucronata_Transcriptome.</title>
        <authorList>
            <person name="Meera S.P."/>
            <person name="Sreeshan A."/>
            <person name="Augustine A."/>
        </authorList>
    </citation>
    <scope>NUCLEOTIDE SEQUENCE</scope>
    <source>
        <tissue evidence="1">Leaf</tissue>
    </source>
</reference>
<name>A0A2P2Q0T4_RHIMU</name>
<proteinExistence type="predicted"/>
<evidence type="ECO:0000313" key="1">
    <source>
        <dbReference type="EMBL" id="MBX60575.1"/>
    </source>
</evidence>
<sequence>MPDKHRPIKRHVRVYCNDSKGSIVKPLSNFCACVWRCPWDKEKEV</sequence>